<dbReference type="SUPFAM" id="SSF57903">
    <property type="entry name" value="FYVE/PHD zinc finger"/>
    <property type="match status" value="1"/>
</dbReference>
<dbReference type="InterPro" id="IPR011011">
    <property type="entry name" value="Znf_FYVE_PHD"/>
</dbReference>
<feature type="region of interest" description="Disordered" evidence="5">
    <location>
        <begin position="171"/>
        <end position="194"/>
    </location>
</feature>
<dbReference type="Gene3D" id="3.30.40.10">
    <property type="entry name" value="Zinc/RING finger domain, C3HC4 (zinc finger)"/>
    <property type="match status" value="1"/>
</dbReference>
<dbReference type="EMBL" id="CM017877">
    <property type="protein sequence ID" value="KAG1346680.1"/>
    <property type="molecule type" value="Genomic_DNA"/>
</dbReference>
<feature type="domain" description="PHD-type" evidence="6">
    <location>
        <begin position="40"/>
        <end position="102"/>
    </location>
</feature>
<comment type="caution">
    <text evidence="7">The sequence shown here is derived from an EMBL/GenBank/DDBJ whole genome shotgun (WGS) entry which is preliminary data.</text>
</comment>
<keyword evidence="1" id="KW-0479">Metal-binding</keyword>
<evidence type="ECO:0000256" key="3">
    <source>
        <dbReference type="ARBA" id="ARBA00022833"/>
    </source>
</evidence>
<dbReference type="Pfam" id="PF00628">
    <property type="entry name" value="PHD"/>
    <property type="match status" value="1"/>
</dbReference>
<feature type="region of interest" description="Disordered" evidence="5">
    <location>
        <begin position="1119"/>
        <end position="1152"/>
    </location>
</feature>
<keyword evidence="3" id="KW-0862">Zinc</keyword>
<feature type="region of interest" description="Disordered" evidence="5">
    <location>
        <begin position="621"/>
        <end position="710"/>
    </location>
</feature>
<feature type="compositionally biased region" description="Polar residues" evidence="5">
    <location>
        <begin position="177"/>
        <end position="186"/>
    </location>
</feature>
<evidence type="ECO:0000256" key="5">
    <source>
        <dbReference type="SAM" id="MobiDB-lite"/>
    </source>
</evidence>
<evidence type="ECO:0000313" key="8">
    <source>
        <dbReference type="Proteomes" id="UP000797356"/>
    </source>
</evidence>
<reference evidence="7" key="1">
    <citation type="journal article" date="2017" name="Gigascience">
        <title>The genome draft of coconut (Cocos nucifera).</title>
        <authorList>
            <person name="Xiao Y."/>
            <person name="Xu P."/>
            <person name="Fan H."/>
            <person name="Baudouin L."/>
            <person name="Xia W."/>
            <person name="Bocs S."/>
            <person name="Xu J."/>
            <person name="Li Q."/>
            <person name="Guo A."/>
            <person name="Zhou L."/>
            <person name="Li J."/>
            <person name="Wu Y."/>
            <person name="Ma Z."/>
            <person name="Armero A."/>
            <person name="Issali A.E."/>
            <person name="Liu N."/>
            <person name="Peng M."/>
            <person name="Yang Y."/>
        </authorList>
    </citation>
    <scope>NUCLEOTIDE SEQUENCE</scope>
    <source>
        <tissue evidence="7">Spear leaf of Hainan Tall coconut</tissue>
    </source>
</reference>
<evidence type="ECO:0000256" key="1">
    <source>
        <dbReference type="ARBA" id="ARBA00022723"/>
    </source>
</evidence>
<evidence type="ECO:0000313" key="7">
    <source>
        <dbReference type="EMBL" id="KAG1346680.1"/>
    </source>
</evidence>
<dbReference type="GO" id="GO:0008270">
    <property type="term" value="F:zinc ion binding"/>
    <property type="evidence" value="ECO:0007669"/>
    <property type="project" value="UniProtKB-KW"/>
</dbReference>
<sequence>MELAEEQQQADRKAGIDDDWCIQGKNNTLSFPSYYIDEDAVICLDGDGCKIRSGPSTTEDGLTLDTSIACDSCDIWYHAFCVGFNPECTSENSWLCPRCASVEVQQKLDCLPIQNPSKHSTLRSAGHVSNINPSFLGKVSVSVADAGETAVVVSMVGGEPRTEASFPLKNDLDITTGKENGTSLSDSDAGDTKLGMPPDKSGCVELICNSLMCSDDKGSTPLVQEIENSSERLLDMLPKMDVIQPDVKLMENSLAYAASDMAVVRADDILNTSLDQSQGGDMVTSTNEDIPHAVHQKDLNSRGLTMKLMEKFETDVRDIDHLSDIVGKQEGCSQVRVEAEHPVKRAKLNENSQIQSSEIQDHACVMENSQTCSVVAVFPEDDNLRCAPYEEALTPDIMDIVQEPKHRKHDGEAGINPVTKTMEKRDNSAGLRVKKIMRRTGNKESSFLFQELGKEIRVVENKTSNSTGQENAFDGELLTAFRDAMVKPKNELANNLDPSVLGVRKSLLQKGKIRDNLAKKIYGTSTGRRRRAWDRDREIEFWKYRCSRMKPEKTETVQSVLELLKRTSNSCLENLEMDWGLEGEATDSILSRVYLADASVFPRKDDIKPLSALAASLPIDNNQNVKNSNNLPGKDSQTTYESTKAEYPKGISKHLSPAKVPSSNNTGRRLNAPSIPGEAQLKTRSNPVSRLTGPIGREQNSNEPANQFCSSKNDKRKWALEVLARKNAFANSSGSKDKQENGVILKGNYPLLAQLPVDMRPFPASSCHDKVRVAVRQAQLYRITESYLRSTNLSVIRRTAETELAVADAVNVEKEIFERSNSKLVYINLCSHVLSQHTKSQAETTASDLTGHNVCGLDHSAKETYAEPGATVSGKVEEALRMAGLSDTPPSSPDRVVKNPIEEYDSSLNVNKECLENVLDVDSHPELDIYGDFEHYLRDKGYIAYSSMPNASRVSKLQPEDADSKMKVILSTLKFEESDKFSDSDSLKPLSSVKEESTNDNLIVEAQSDSFTLLEYEKAHHVENAKVDVRLDTPLTLEPSRGHKEPSLAEYKELYGPEKEHLVNVISDVVIGEGSNFMEMEVAAKGTIPPETENNNSKDGVTVSEFDTESCMENKALLDHKSSGGGNSPMHYSIGENAPKEGKSKSTSNKFSDSTFSISKKVEAYIKEHIRPLCKSGVITVDQYRWAVAKTTDKVMRYHYKDKNANFLIKEGEKVKKLAEQYVEVAQLKEV</sequence>
<organism evidence="7 8">
    <name type="scientific">Cocos nucifera</name>
    <name type="common">Coconut palm</name>
    <dbReference type="NCBI Taxonomy" id="13894"/>
    <lineage>
        <taxon>Eukaryota</taxon>
        <taxon>Viridiplantae</taxon>
        <taxon>Streptophyta</taxon>
        <taxon>Embryophyta</taxon>
        <taxon>Tracheophyta</taxon>
        <taxon>Spermatophyta</taxon>
        <taxon>Magnoliopsida</taxon>
        <taxon>Liliopsida</taxon>
        <taxon>Arecaceae</taxon>
        <taxon>Arecoideae</taxon>
        <taxon>Cocoseae</taxon>
        <taxon>Attaleinae</taxon>
        <taxon>Cocos</taxon>
    </lineage>
</organism>
<dbReference type="AlphaFoldDB" id="A0A8K0IAZ5"/>
<accession>A0A8K0IAZ5</accession>
<gene>
    <name evidence="7" type="ORF">COCNU_06G005090</name>
</gene>
<reference evidence="7" key="2">
    <citation type="submission" date="2019-07" db="EMBL/GenBank/DDBJ databases">
        <authorList>
            <person name="Yang Y."/>
            <person name="Bocs S."/>
            <person name="Baudouin L."/>
        </authorList>
    </citation>
    <scope>NUCLEOTIDE SEQUENCE</scope>
    <source>
        <tissue evidence="7">Spear leaf of Hainan Tall coconut</tissue>
    </source>
</reference>
<dbReference type="OrthoDB" id="21204at2759"/>
<dbReference type="InterPro" id="IPR019787">
    <property type="entry name" value="Znf_PHD-finger"/>
</dbReference>
<feature type="compositionally biased region" description="Polar residues" evidence="5">
    <location>
        <begin position="698"/>
        <end position="710"/>
    </location>
</feature>
<evidence type="ECO:0000259" key="6">
    <source>
        <dbReference type="PROSITE" id="PS50016"/>
    </source>
</evidence>
<keyword evidence="8" id="KW-1185">Reference proteome</keyword>
<feature type="compositionally biased region" description="Polar residues" evidence="5">
    <location>
        <begin position="621"/>
        <end position="642"/>
    </location>
</feature>
<name>A0A8K0IAZ5_COCNU</name>
<evidence type="ECO:0000256" key="2">
    <source>
        <dbReference type="ARBA" id="ARBA00022771"/>
    </source>
</evidence>
<keyword evidence="2 4" id="KW-0863">Zinc-finger</keyword>
<proteinExistence type="predicted"/>
<dbReference type="PROSITE" id="PS50016">
    <property type="entry name" value="ZF_PHD_2"/>
    <property type="match status" value="1"/>
</dbReference>
<dbReference type="InterPro" id="IPR013083">
    <property type="entry name" value="Znf_RING/FYVE/PHD"/>
</dbReference>
<protein>
    <recommendedName>
        <fullName evidence="6">PHD-type domain-containing protein</fullName>
    </recommendedName>
</protein>
<evidence type="ECO:0000256" key="4">
    <source>
        <dbReference type="PROSITE-ProRule" id="PRU00146"/>
    </source>
</evidence>
<dbReference type="InterPro" id="IPR001965">
    <property type="entry name" value="Znf_PHD"/>
</dbReference>
<dbReference type="Proteomes" id="UP000797356">
    <property type="component" value="Chromosome 6"/>
</dbReference>
<dbReference type="SMART" id="SM00249">
    <property type="entry name" value="PHD"/>
    <property type="match status" value="1"/>
</dbReference>